<dbReference type="InterPro" id="IPR047138">
    <property type="entry name" value="RHPN1_2"/>
</dbReference>
<dbReference type="SMART" id="SM01041">
    <property type="entry name" value="BRO1"/>
    <property type="match status" value="1"/>
</dbReference>
<sequence length="297" mass="33412">MLSIPLKKSDPLGLYKPLRNYVALIYSESEANRVDGFFQMLNKLRSEMQRDDLSLPIGRDCLICYFKCLCIIEPLFPMTNSHNSSFFVWYNAFNPQEYSSQHNIHLEKASVLFNLGALCHNISLSCNLTAIQGHCAAMDALNDASYWFYLLSKLDTKKASATIDLSIKCVQMLGKIITAQIADLKENYPHSHPHSHSDGSSFPGYPVTLHYRKAYNLLTFGPLAGKLVESSIPQFLESKMKTCHVKTGASDVTEQFLYGYCEAQSLLREGYQTSWVDLLSEVGPFKIQDGNLVANKP</sequence>
<keyword evidence="3" id="KW-1185">Reference proteome</keyword>
<dbReference type="PANTHER" id="PTHR23031">
    <property type="entry name" value="RHOPHILIN"/>
    <property type="match status" value="1"/>
</dbReference>
<protein>
    <recommendedName>
        <fullName evidence="1">BRO1 domain-containing protein</fullName>
    </recommendedName>
</protein>
<dbReference type="EMBL" id="JASCZI010030652">
    <property type="protein sequence ID" value="MED6124115.1"/>
    <property type="molecule type" value="Genomic_DNA"/>
</dbReference>
<dbReference type="InterPro" id="IPR004328">
    <property type="entry name" value="BRO1_dom"/>
</dbReference>
<name>A0ABU6RJF4_9FABA</name>
<dbReference type="Proteomes" id="UP001341840">
    <property type="component" value="Unassembled WGS sequence"/>
</dbReference>
<evidence type="ECO:0000313" key="3">
    <source>
        <dbReference type="Proteomes" id="UP001341840"/>
    </source>
</evidence>
<evidence type="ECO:0000313" key="2">
    <source>
        <dbReference type="EMBL" id="MED6124115.1"/>
    </source>
</evidence>
<reference evidence="2 3" key="1">
    <citation type="journal article" date="2023" name="Plants (Basel)">
        <title>Bridging the Gap: Combining Genomics and Transcriptomics Approaches to Understand Stylosanthes scabra, an Orphan Legume from the Brazilian Caatinga.</title>
        <authorList>
            <person name="Ferreira-Neto J.R.C."/>
            <person name="da Silva M.D."/>
            <person name="Binneck E."/>
            <person name="de Melo N.F."/>
            <person name="da Silva R.H."/>
            <person name="de Melo A.L.T.M."/>
            <person name="Pandolfi V."/>
            <person name="Bustamante F.O."/>
            <person name="Brasileiro-Vidal A.C."/>
            <person name="Benko-Iseppon A.M."/>
        </authorList>
    </citation>
    <scope>NUCLEOTIDE SEQUENCE [LARGE SCALE GENOMIC DNA]</scope>
    <source>
        <tissue evidence="2">Leaves</tissue>
    </source>
</reference>
<evidence type="ECO:0000259" key="1">
    <source>
        <dbReference type="PROSITE" id="PS51180"/>
    </source>
</evidence>
<proteinExistence type="predicted"/>
<dbReference type="Pfam" id="PF03097">
    <property type="entry name" value="BRO1"/>
    <property type="match status" value="1"/>
</dbReference>
<accession>A0ABU6RJF4</accession>
<dbReference type="PROSITE" id="PS51180">
    <property type="entry name" value="BRO1"/>
    <property type="match status" value="1"/>
</dbReference>
<feature type="domain" description="BRO1" evidence="1">
    <location>
        <begin position="1"/>
        <end position="297"/>
    </location>
</feature>
<gene>
    <name evidence="2" type="ORF">PIB30_056075</name>
</gene>
<organism evidence="2 3">
    <name type="scientific">Stylosanthes scabra</name>
    <dbReference type="NCBI Taxonomy" id="79078"/>
    <lineage>
        <taxon>Eukaryota</taxon>
        <taxon>Viridiplantae</taxon>
        <taxon>Streptophyta</taxon>
        <taxon>Embryophyta</taxon>
        <taxon>Tracheophyta</taxon>
        <taxon>Spermatophyta</taxon>
        <taxon>Magnoliopsida</taxon>
        <taxon>eudicotyledons</taxon>
        <taxon>Gunneridae</taxon>
        <taxon>Pentapetalae</taxon>
        <taxon>rosids</taxon>
        <taxon>fabids</taxon>
        <taxon>Fabales</taxon>
        <taxon>Fabaceae</taxon>
        <taxon>Papilionoideae</taxon>
        <taxon>50 kb inversion clade</taxon>
        <taxon>dalbergioids sensu lato</taxon>
        <taxon>Dalbergieae</taxon>
        <taxon>Pterocarpus clade</taxon>
        <taxon>Stylosanthes</taxon>
    </lineage>
</organism>
<dbReference type="PANTHER" id="PTHR23031:SF15">
    <property type="entry name" value="LD12055P"/>
    <property type="match status" value="1"/>
</dbReference>
<comment type="caution">
    <text evidence="2">The sequence shown here is derived from an EMBL/GenBank/DDBJ whole genome shotgun (WGS) entry which is preliminary data.</text>
</comment>
<dbReference type="InterPro" id="IPR038499">
    <property type="entry name" value="BRO1_sf"/>
</dbReference>
<dbReference type="Gene3D" id="1.25.40.280">
    <property type="entry name" value="alix/aip1 like domains"/>
    <property type="match status" value="1"/>
</dbReference>